<accession>A0A0A0I8Z9</accession>
<dbReference type="NCBIfam" id="TIGR04086">
    <property type="entry name" value="TIGR04086_membr"/>
    <property type="match status" value="1"/>
</dbReference>
<keyword evidence="1" id="KW-1133">Transmembrane helix</keyword>
<proteinExistence type="predicted"/>
<comment type="caution">
    <text evidence="2">The sequence shown here is derived from an EMBL/GenBank/DDBJ whole genome shotgun (WGS) entry which is preliminary data.</text>
</comment>
<dbReference type="OrthoDB" id="2086722at2"/>
<reference evidence="2 3" key="1">
    <citation type="submission" date="2014-01" db="EMBL/GenBank/DDBJ databases">
        <title>Plasmidome dynamics in the species complex Clostridium novyi sensu lato converts strains of independent lineages into distinctly different pathogens.</title>
        <authorList>
            <person name="Skarin H."/>
            <person name="Segerman B."/>
        </authorList>
    </citation>
    <scope>NUCLEOTIDE SEQUENCE [LARGE SCALE GENOMIC DNA]</scope>
    <source>
        <strain evidence="2 3">4552</strain>
    </source>
</reference>
<evidence type="ECO:0000256" key="1">
    <source>
        <dbReference type="SAM" id="Phobius"/>
    </source>
</evidence>
<keyword evidence="1" id="KW-0812">Transmembrane</keyword>
<protein>
    <submittedName>
        <fullName evidence="2">Membrane protein</fullName>
    </submittedName>
</protein>
<sequence>MENRGNAVYVGQGVLRGFFLTLTMLIIYSIVTYFTKFNSKVDSVFFVVVTALSVMYGTLYAVKKIKKKGWITGLLVSIFYILIVFLVSAINGRGFTISSLGILRMFLAIFVGTLSGMLGVNM</sequence>
<dbReference type="Proteomes" id="UP000030012">
    <property type="component" value="Unassembled WGS sequence"/>
</dbReference>
<dbReference type="Pfam" id="PF12670">
    <property type="entry name" value="DUF3792"/>
    <property type="match status" value="1"/>
</dbReference>
<evidence type="ECO:0000313" key="3">
    <source>
        <dbReference type="Proteomes" id="UP000030012"/>
    </source>
</evidence>
<feature type="transmembrane region" description="Helical" evidence="1">
    <location>
        <begin position="7"/>
        <end position="31"/>
    </location>
</feature>
<dbReference type="AlphaFoldDB" id="A0A0A0I8Z9"/>
<organism evidence="2 3">
    <name type="scientific">Clostridium novyi A str. 4552</name>
    <dbReference type="NCBI Taxonomy" id="1444289"/>
    <lineage>
        <taxon>Bacteria</taxon>
        <taxon>Bacillati</taxon>
        <taxon>Bacillota</taxon>
        <taxon>Clostridia</taxon>
        <taxon>Eubacteriales</taxon>
        <taxon>Clostridiaceae</taxon>
        <taxon>Clostridium</taxon>
    </lineage>
</organism>
<dbReference type="RefSeq" id="WP_039254058.1">
    <property type="nucleotide sequence ID" value="NZ_JENJ01000015.1"/>
</dbReference>
<dbReference type="EMBL" id="JENJ01000015">
    <property type="protein sequence ID" value="KGM97043.1"/>
    <property type="molecule type" value="Genomic_DNA"/>
</dbReference>
<dbReference type="InterPro" id="IPR023804">
    <property type="entry name" value="DUF3792_TM"/>
</dbReference>
<name>A0A0A0I8Z9_CLONO</name>
<keyword evidence="1" id="KW-0472">Membrane</keyword>
<evidence type="ECO:0000313" key="2">
    <source>
        <dbReference type="EMBL" id="KGM97043.1"/>
    </source>
</evidence>
<gene>
    <name evidence="2" type="ORF">Z968_04880</name>
</gene>
<feature type="transmembrane region" description="Helical" evidence="1">
    <location>
        <begin position="102"/>
        <end position="120"/>
    </location>
</feature>
<feature type="transmembrane region" description="Helical" evidence="1">
    <location>
        <begin position="43"/>
        <end position="62"/>
    </location>
</feature>
<feature type="transmembrane region" description="Helical" evidence="1">
    <location>
        <begin position="69"/>
        <end position="90"/>
    </location>
</feature>